<name>A0A157SVH9_9BORD</name>
<dbReference type="InterPro" id="IPR017871">
    <property type="entry name" value="ABC_transporter-like_CS"/>
</dbReference>
<evidence type="ECO:0000256" key="1">
    <source>
        <dbReference type="ARBA" id="ARBA00022448"/>
    </source>
</evidence>
<protein>
    <submittedName>
        <fullName evidence="6">ABC transporter ATP-binding protein</fullName>
        <ecNumber evidence="6">3.6.3.-</ecNumber>
    </submittedName>
</protein>
<proteinExistence type="predicted"/>
<evidence type="ECO:0000256" key="4">
    <source>
        <dbReference type="ARBA" id="ARBA00022840"/>
    </source>
</evidence>
<dbReference type="AlphaFoldDB" id="A0A157SVH9"/>
<dbReference type="CDD" id="cd03219">
    <property type="entry name" value="ABC_Mj1267_LivG_branched"/>
    <property type="match status" value="1"/>
</dbReference>
<dbReference type="PROSITE" id="PS50893">
    <property type="entry name" value="ABC_TRANSPORTER_2"/>
    <property type="match status" value="1"/>
</dbReference>
<sequence length="293" mass="30745">MTALLRAQNLSKRFGGLQALSEVSFDIQAGEIYGLIGPNGAGKTTLFNVLTGLYVPESGRCVFDGEILLGRKPHEVAHAGLARTFQNIRLFANLSAIENVMIGRHVRTHAGVLGAVFRTRAQREEEAAIEAHAHRLLDYVGIGARANDVARSLSYGDQRRLEIARALATDPKLLALDEPAAGMNASETRVLRGLIEKIRDDGVTVLLIEHDMKLVMGLCDRVLVLEYGKVLAMGRPAEVQKDPRVIEAYLGAGAAAGATAGAAAGATAGAAAGAAAAAVPPPAGGTSRREGAR</sequence>
<keyword evidence="3" id="KW-0547">Nucleotide-binding</keyword>
<dbReference type="InterPro" id="IPR003439">
    <property type="entry name" value="ABC_transporter-like_ATP-bd"/>
</dbReference>
<dbReference type="OrthoDB" id="9781337at2"/>
<dbReference type="Pfam" id="PF00005">
    <property type="entry name" value="ABC_tran"/>
    <property type="match status" value="1"/>
</dbReference>
<dbReference type="EMBL" id="FKIF01000010">
    <property type="protein sequence ID" value="SAI74460.1"/>
    <property type="molecule type" value="Genomic_DNA"/>
</dbReference>
<evidence type="ECO:0000313" key="6">
    <source>
        <dbReference type="EMBL" id="SAI74460.1"/>
    </source>
</evidence>
<evidence type="ECO:0000313" key="7">
    <source>
        <dbReference type="Proteomes" id="UP000076848"/>
    </source>
</evidence>
<dbReference type="InterPro" id="IPR032823">
    <property type="entry name" value="BCA_ABC_TP_C"/>
</dbReference>
<dbReference type="Proteomes" id="UP000076848">
    <property type="component" value="Unassembled WGS sequence"/>
</dbReference>
<evidence type="ECO:0000256" key="2">
    <source>
        <dbReference type="ARBA" id="ARBA00022475"/>
    </source>
</evidence>
<keyword evidence="1" id="KW-0813">Transport</keyword>
<dbReference type="PANTHER" id="PTHR45772">
    <property type="entry name" value="CONSERVED COMPONENT OF ABC TRANSPORTER FOR NATURAL AMINO ACIDS-RELATED"/>
    <property type="match status" value="1"/>
</dbReference>
<dbReference type="InterPro" id="IPR003593">
    <property type="entry name" value="AAA+_ATPase"/>
</dbReference>
<dbReference type="SMART" id="SM00382">
    <property type="entry name" value="AAA"/>
    <property type="match status" value="1"/>
</dbReference>
<organism evidence="6 7">
    <name type="scientific">Bordetella ansorpii</name>
    <dbReference type="NCBI Taxonomy" id="288768"/>
    <lineage>
        <taxon>Bacteria</taxon>
        <taxon>Pseudomonadati</taxon>
        <taxon>Pseudomonadota</taxon>
        <taxon>Betaproteobacteria</taxon>
        <taxon>Burkholderiales</taxon>
        <taxon>Alcaligenaceae</taxon>
        <taxon>Bordetella</taxon>
    </lineage>
</organism>
<gene>
    <name evidence="6" type="primary">lptB_8</name>
    <name evidence="6" type="ORF">SAMEA3906486_05175</name>
</gene>
<keyword evidence="2" id="KW-1003">Cell membrane</keyword>
<dbReference type="InterPro" id="IPR051120">
    <property type="entry name" value="ABC_AA/LPS_Transport"/>
</dbReference>
<dbReference type="GO" id="GO:0016887">
    <property type="term" value="F:ATP hydrolysis activity"/>
    <property type="evidence" value="ECO:0007669"/>
    <property type="project" value="InterPro"/>
</dbReference>
<dbReference type="EC" id="3.6.3.-" evidence="6"/>
<dbReference type="GO" id="GO:0005886">
    <property type="term" value="C:plasma membrane"/>
    <property type="evidence" value="ECO:0007669"/>
    <property type="project" value="TreeGrafter"/>
</dbReference>
<accession>A0A157SVH9</accession>
<dbReference type="STRING" id="288768.SAMEA3906486_05175"/>
<keyword evidence="2" id="KW-0472">Membrane</keyword>
<feature type="domain" description="ABC transporter" evidence="5">
    <location>
        <begin position="5"/>
        <end position="252"/>
    </location>
</feature>
<dbReference type="Pfam" id="PF12399">
    <property type="entry name" value="BCA_ABC_TP_C"/>
    <property type="match status" value="1"/>
</dbReference>
<keyword evidence="4 6" id="KW-0067">ATP-binding</keyword>
<dbReference type="Gene3D" id="3.40.50.300">
    <property type="entry name" value="P-loop containing nucleotide triphosphate hydrolases"/>
    <property type="match status" value="1"/>
</dbReference>
<reference evidence="6 7" key="1">
    <citation type="submission" date="2016-04" db="EMBL/GenBank/DDBJ databases">
        <authorList>
            <consortium name="Pathogen Informatics"/>
        </authorList>
    </citation>
    <scope>NUCLEOTIDE SEQUENCE [LARGE SCALE GENOMIC DNA]</scope>
    <source>
        <strain evidence="6 7">H050680373</strain>
    </source>
</reference>
<keyword evidence="7" id="KW-1185">Reference proteome</keyword>
<dbReference type="FunFam" id="3.40.50.300:FF:000421">
    <property type="entry name" value="Branched-chain amino acid ABC transporter ATP-binding protein"/>
    <property type="match status" value="1"/>
</dbReference>
<dbReference type="GO" id="GO:0005524">
    <property type="term" value="F:ATP binding"/>
    <property type="evidence" value="ECO:0007669"/>
    <property type="project" value="UniProtKB-KW"/>
</dbReference>
<dbReference type="InterPro" id="IPR027417">
    <property type="entry name" value="P-loop_NTPase"/>
</dbReference>
<dbReference type="PROSITE" id="PS00211">
    <property type="entry name" value="ABC_TRANSPORTER_1"/>
    <property type="match status" value="1"/>
</dbReference>
<keyword evidence="6" id="KW-0378">Hydrolase</keyword>
<dbReference type="PANTHER" id="PTHR45772:SF9">
    <property type="entry name" value="CONSERVED COMPONENT OF ABC TRANSPORTER FOR NATURAL AMINO ACIDS"/>
    <property type="match status" value="1"/>
</dbReference>
<evidence type="ECO:0000256" key="3">
    <source>
        <dbReference type="ARBA" id="ARBA00022741"/>
    </source>
</evidence>
<evidence type="ECO:0000259" key="5">
    <source>
        <dbReference type="PROSITE" id="PS50893"/>
    </source>
</evidence>
<dbReference type="SUPFAM" id="SSF52540">
    <property type="entry name" value="P-loop containing nucleoside triphosphate hydrolases"/>
    <property type="match status" value="1"/>
</dbReference>